<evidence type="ECO:0000256" key="4">
    <source>
        <dbReference type="ARBA" id="ARBA00022452"/>
    </source>
</evidence>
<evidence type="ECO:0000256" key="6">
    <source>
        <dbReference type="ARBA" id="ARBA00023136"/>
    </source>
</evidence>
<keyword evidence="10" id="KW-1185">Reference proteome</keyword>
<dbReference type="Pfam" id="PF02321">
    <property type="entry name" value="OEP"/>
    <property type="match status" value="2"/>
</dbReference>
<evidence type="ECO:0000256" key="8">
    <source>
        <dbReference type="SAM" id="Coils"/>
    </source>
</evidence>
<gene>
    <name evidence="9" type="ORF">QTA56_02350</name>
</gene>
<feature type="coiled-coil region" evidence="8">
    <location>
        <begin position="324"/>
        <end position="376"/>
    </location>
</feature>
<evidence type="ECO:0000313" key="9">
    <source>
        <dbReference type="EMBL" id="MDN0013078.1"/>
    </source>
</evidence>
<dbReference type="InterPro" id="IPR003423">
    <property type="entry name" value="OMP_efflux"/>
</dbReference>
<dbReference type="Proteomes" id="UP001168524">
    <property type="component" value="Unassembled WGS sequence"/>
</dbReference>
<evidence type="ECO:0000256" key="7">
    <source>
        <dbReference type="ARBA" id="ARBA00023237"/>
    </source>
</evidence>
<keyword evidence="8" id="KW-0175">Coiled coil</keyword>
<dbReference type="Gene3D" id="1.20.1600.10">
    <property type="entry name" value="Outer membrane efflux proteins (OEP)"/>
    <property type="match status" value="1"/>
</dbReference>
<dbReference type="PANTHER" id="PTHR30026:SF20">
    <property type="entry name" value="OUTER MEMBRANE PROTEIN TOLC"/>
    <property type="match status" value="1"/>
</dbReference>
<evidence type="ECO:0000313" key="10">
    <source>
        <dbReference type="Proteomes" id="UP001168524"/>
    </source>
</evidence>
<name>A0ABT7WK65_9GAMM</name>
<dbReference type="InterPro" id="IPR051906">
    <property type="entry name" value="TolC-like"/>
</dbReference>
<accession>A0ABT7WK65</accession>
<proteinExistence type="inferred from homology"/>
<keyword evidence="6" id="KW-0472">Membrane</keyword>
<protein>
    <submittedName>
        <fullName evidence="9">TolC family protein</fullName>
    </submittedName>
</protein>
<sequence>MKIRDNYFRKQVSIYQSAIYFGILLLSSSVNAMTLDEALSASLKHESQLEMSRLSVNQSTAMLEQARQRDGLKLNLVGQLDYERVETPTGVMFPTEGNRKGRSLQLQLDYPVYTSGRHRLGIEVAKNQLSAQSQGLSDRRSETILNTVMVYTDVLKKQAILELRKKTLANLQRSLYESQRRFDVGMITRADLAQVLAQVAQGQADVTQAQSNLSVSEAQFYQITGEQPDRLVAMTNLPKISSHLDDILTKTKNHPALMQAKYEKQAAEKQFALVKRELWPTVMLTSRAGSQHEASYIGSESNNYMVGVQLNVPLYDDGLNRANIKKAQADVELAKQKIKSLELDLNQRAQTTYAQLRSIQQNKDALKNAIDAASIALVYTRKEFELGTKTTFDLLNTEQKLLDVQTHQTVNEQDEVVFVYQLLDQMGDLNDLVSTQHQQQRVFNDN</sequence>
<dbReference type="EMBL" id="JAUDZE010000001">
    <property type="protein sequence ID" value="MDN0013078.1"/>
    <property type="molecule type" value="Genomic_DNA"/>
</dbReference>
<comment type="caution">
    <text evidence="9">The sequence shown here is derived from an EMBL/GenBank/DDBJ whole genome shotgun (WGS) entry which is preliminary data.</text>
</comment>
<evidence type="ECO:0000256" key="1">
    <source>
        <dbReference type="ARBA" id="ARBA00004442"/>
    </source>
</evidence>
<comment type="similarity">
    <text evidence="2">Belongs to the outer membrane factor (OMF) (TC 1.B.17) family.</text>
</comment>
<dbReference type="RefSeq" id="WP_267979353.1">
    <property type="nucleotide sequence ID" value="NZ_JAPQKF010000001.1"/>
</dbReference>
<comment type="subcellular location">
    <subcellularLocation>
        <location evidence="1">Cell outer membrane</location>
    </subcellularLocation>
</comment>
<keyword evidence="4" id="KW-1134">Transmembrane beta strand</keyword>
<dbReference type="PANTHER" id="PTHR30026">
    <property type="entry name" value="OUTER MEMBRANE PROTEIN TOLC"/>
    <property type="match status" value="1"/>
</dbReference>
<reference evidence="9" key="1">
    <citation type="submission" date="2023-06" db="EMBL/GenBank/DDBJ databases">
        <title>Two novel species of Acinetobacter isolated from motorbike repairing workshop in Vietnam.</title>
        <authorList>
            <person name="Le N.T.T."/>
        </authorList>
    </citation>
    <scope>NUCLEOTIDE SEQUENCE</scope>
    <source>
        <strain evidence="9">VNH17</strain>
    </source>
</reference>
<evidence type="ECO:0000256" key="5">
    <source>
        <dbReference type="ARBA" id="ARBA00022692"/>
    </source>
</evidence>
<evidence type="ECO:0000256" key="3">
    <source>
        <dbReference type="ARBA" id="ARBA00022448"/>
    </source>
</evidence>
<keyword evidence="5" id="KW-0812">Transmembrane</keyword>
<dbReference type="SUPFAM" id="SSF56954">
    <property type="entry name" value="Outer membrane efflux proteins (OEP)"/>
    <property type="match status" value="1"/>
</dbReference>
<keyword evidence="3" id="KW-0813">Transport</keyword>
<organism evidence="9 10">
    <name type="scientific">Acinetobacter thutiue</name>
    <dbReference type="NCBI Taxonomy" id="2998078"/>
    <lineage>
        <taxon>Bacteria</taxon>
        <taxon>Pseudomonadati</taxon>
        <taxon>Pseudomonadota</taxon>
        <taxon>Gammaproteobacteria</taxon>
        <taxon>Moraxellales</taxon>
        <taxon>Moraxellaceae</taxon>
        <taxon>Acinetobacter</taxon>
    </lineage>
</organism>
<keyword evidence="7" id="KW-0998">Cell outer membrane</keyword>
<evidence type="ECO:0000256" key="2">
    <source>
        <dbReference type="ARBA" id="ARBA00007613"/>
    </source>
</evidence>